<sequence>MTHVKTFLMDMVVVGSNTSSNAIEFAMAELIKKPKVMKKAHQEVDQVVGKKQHN</sequence>
<keyword evidence="2" id="KW-1185">Reference proteome</keyword>
<dbReference type="Proteomes" id="UP001164250">
    <property type="component" value="Chromosome 12"/>
</dbReference>
<organism evidence="1 2">
    <name type="scientific">Pistacia atlantica</name>
    <dbReference type="NCBI Taxonomy" id="434234"/>
    <lineage>
        <taxon>Eukaryota</taxon>
        <taxon>Viridiplantae</taxon>
        <taxon>Streptophyta</taxon>
        <taxon>Embryophyta</taxon>
        <taxon>Tracheophyta</taxon>
        <taxon>Spermatophyta</taxon>
        <taxon>Magnoliopsida</taxon>
        <taxon>eudicotyledons</taxon>
        <taxon>Gunneridae</taxon>
        <taxon>Pentapetalae</taxon>
        <taxon>rosids</taxon>
        <taxon>malvids</taxon>
        <taxon>Sapindales</taxon>
        <taxon>Anacardiaceae</taxon>
        <taxon>Pistacia</taxon>
    </lineage>
</organism>
<protein>
    <submittedName>
        <fullName evidence="1">Uncharacterized protein</fullName>
    </submittedName>
</protein>
<gene>
    <name evidence="1" type="ORF">Patl1_11272</name>
</gene>
<accession>A0ACC1A9I1</accession>
<proteinExistence type="predicted"/>
<dbReference type="EMBL" id="CM047908">
    <property type="protein sequence ID" value="KAJ0082663.1"/>
    <property type="molecule type" value="Genomic_DNA"/>
</dbReference>
<evidence type="ECO:0000313" key="1">
    <source>
        <dbReference type="EMBL" id="KAJ0082663.1"/>
    </source>
</evidence>
<reference evidence="2" key="1">
    <citation type="journal article" date="2023" name="G3 (Bethesda)">
        <title>Genome assembly and association tests identify interacting loci associated with vigor, precocity, and sex in interspecific pistachio rootstocks.</title>
        <authorList>
            <person name="Palmer W."/>
            <person name="Jacygrad E."/>
            <person name="Sagayaradj S."/>
            <person name="Cavanaugh K."/>
            <person name="Han R."/>
            <person name="Bertier L."/>
            <person name="Beede B."/>
            <person name="Kafkas S."/>
            <person name="Golino D."/>
            <person name="Preece J."/>
            <person name="Michelmore R."/>
        </authorList>
    </citation>
    <scope>NUCLEOTIDE SEQUENCE [LARGE SCALE GENOMIC DNA]</scope>
</reference>
<name>A0ACC1A9I1_9ROSI</name>
<comment type="caution">
    <text evidence="1">The sequence shown here is derived from an EMBL/GenBank/DDBJ whole genome shotgun (WGS) entry which is preliminary data.</text>
</comment>
<evidence type="ECO:0000313" key="2">
    <source>
        <dbReference type="Proteomes" id="UP001164250"/>
    </source>
</evidence>